<dbReference type="EnsemblMetazoa" id="XM_030986465">
    <property type="protein sequence ID" value="XP_030842325"/>
    <property type="gene ID" value="LOC105443354"/>
</dbReference>
<dbReference type="GeneID" id="105443354"/>
<dbReference type="AlphaFoldDB" id="A0A7M7NVJ3"/>
<name>A0A7M7NVJ3_STRPU</name>
<proteinExistence type="predicted"/>
<dbReference type="InParanoid" id="A0A7M7NVJ3"/>
<dbReference type="KEGG" id="spu:105443354"/>
<sequence length="196" mass="22720">MPPSMQHDALFFLALSRSLEHRFSASSWKTYAGVSLDRVSYDHDSRSSLPPHGRRQSDNMGLCVDNEFMATCPREPFFHFEGSGTAHAEKLILNWLRGLINTSKWPPADGQMHTLHLFTVLSPCSGCIHFLESFLRLLREKGLMWRIWFVLGYSKEYTPCKPSTPLAKRFYSGPDVTIPWLYELPRYYPNFRVMKI</sequence>
<keyword evidence="2" id="KW-1185">Reference proteome</keyword>
<dbReference type="RefSeq" id="XP_030842325.1">
    <property type="nucleotide sequence ID" value="XM_030986465.1"/>
</dbReference>
<reference evidence="1" key="2">
    <citation type="submission" date="2021-01" db="UniProtKB">
        <authorList>
            <consortium name="EnsemblMetazoa"/>
        </authorList>
    </citation>
    <scope>IDENTIFICATION</scope>
</reference>
<accession>A0A7M7NVJ3</accession>
<evidence type="ECO:0008006" key="3">
    <source>
        <dbReference type="Google" id="ProtNLM"/>
    </source>
</evidence>
<dbReference type="Proteomes" id="UP000007110">
    <property type="component" value="Unassembled WGS sequence"/>
</dbReference>
<evidence type="ECO:0000313" key="1">
    <source>
        <dbReference type="EnsemblMetazoa" id="XP_030842325"/>
    </source>
</evidence>
<protein>
    <recommendedName>
        <fullName evidence="3">AID-like deaminase 1</fullName>
    </recommendedName>
</protein>
<evidence type="ECO:0000313" key="2">
    <source>
        <dbReference type="Proteomes" id="UP000007110"/>
    </source>
</evidence>
<reference evidence="2" key="1">
    <citation type="submission" date="2015-02" db="EMBL/GenBank/DDBJ databases">
        <title>Genome sequencing for Strongylocentrotus purpuratus.</title>
        <authorList>
            <person name="Murali S."/>
            <person name="Liu Y."/>
            <person name="Vee V."/>
            <person name="English A."/>
            <person name="Wang M."/>
            <person name="Skinner E."/>
            <person name="Han Y."/>
            <person name="Muzny D.M."/>
            <person name="Worley K.C."/>
            <person name="Gibbs R.A."/>
        </authorList>
    </citation>
    <scope>NUCLEOTIDE SEQUENCE</scope>
</reference>
<organism evidence="1 2">
    <name type="scientific">Strongylocentrotus purpuratus</name>
    <name type="common">Purple sea urchin</name>
    <dbReference type="NCBI Taxonomy" id="7668"/>
    <lineage>
        <taxon>Eukaryota</taxon>
        <taxon>Metazoa</taxon>
        <taxon>Echinodermata</taxon>
        <taxon>Eleutherozoa</taxon>
        <taxon>Echinozoa</taxon>
        <taxon>Echinoidea</taxon>
        <taxon>Euechinoidea</taxon>
        <taxon>Echinacea</taxon>
        <taxon>Camarodonta</taxon>
        <taxon>Echinidea</taxon>
        <taxon>Strongylocentrotidae</taxon>
        <taxon>Strongylocentrotus</taxon>
    </lineage>
</organism>